<name>A0ABV4U1W7_9GAMM</name>
<accession>A0ABV4U1W7</accession>
<proteinExistence type="predicted"/>
<feature type="domain" description="Antitoxin Xre/MbcA/ParS-like toxin-binding" evidence="1">
    <location>
        <begin position="70"/>
        <end position="115"/>
    </location>
</feature>
<evidence type="ECO:0000259" key="1">
    <source>
        <dbReference type="Pfam" id="PF09722"/>
    </source>
</evidence>
<protein>
    <submittedName>
        <fullName evidence="2">Antitoxin Xre/MbcA/ParS toxin-binding domain-containing protein</fullName>
    </submittedName>
</protein>
<gene>
    <name evidence="2" type="ORF">ACERLL_16495</name>
</gene>
<sequence length="119" mass="12677">MEETTRLSAVLTDALLNSAAYLGITDTDLSLILGAGPVPIEEYRTGAAEIDPDSALGARARDIVRVFTALDTITAGDAGTRSQWLNHYNQHLNGSPIELMRDPAGLARVADYLDGNLHG</sequence>
<dbReference type="Proteomes" id="UP001575181">
    <property type="component" value="Unassembled WGS sequence"/>
</dbReference>
<dbReference type="InterPro" id="IPR024467">
    <property type="entry name" value="Xre/MbcA/ParS-like_toxin-bd"/>
</dbReference>
<keyword evidence="3" id="KW-1185">Reference proteome</keyword>
<dbReference type="Pfam" id="PF09722">
    <property type="entry name" value="Xre_MbcA_ParS_C"/>
    <property type="match status" value="1"/>
</dbReference>
<dbReference type="RefSeq" id="WP_373657198.1">
    <property type="nucleotide sequence ID" value="NZ_JBGUAW010000013.1"/>
</dbReference>
<evidence type="ECO:0000313" key="3">
    <source>
        <dbReference type="Proteomes" id="UP001575181"/>
    </source>
</evidence>
<evidence type="ECO:0000313" key="2">
    <source>
        <dbReference type="EMBL" id="MFA9462411.1"/>
    </source>
</evidence>
<comment type="caution">
    <text evidence="2">The sequence shown here is derived from an EMBL/GenBank/DDBJ whole genome shotgun (WGS) entry which is preliminary data.</text>
</comment>
<organism evidence="2 3">
    <name type="scientific">Thiohalorhabdus methylotrophus</name>
    <dbReference type="NCBI Taxonomy" id="3242694"/>
    <lineage>
        <taxon>Bacteria</taxon>
        <taxon>Pseudomonadati</taxon>
        <taxon>Pseudomonadota</taxon>
        <taxon>Gammaproteobacteria</taxon>
        <taxon>Thiohalorhabdales</taxon>
        <taxon>Thiohalorhabdaceae</taxon>
        <taxon>Thiohalorhabdus</taxon>
    </lineage>
</organism>
<dbReference type="EMBL" id="JBGUAW010000013">
    <property type="protein sequence ID" value="MFA9462411.1"/>
    <property type="molecule type" value="Genomic_DNA"/>
</dbReference>
<reference evidence="2 3" key="1">
    <citation type="submission" date="2024-08" db="EMBL/GenBank/DDBJ databases">
        <title>Whole-genome sequencing of halo(alkali)philic microorganisms from hypersaline lakes.</title>
        <authorList>
            <person name="Sorokin D.Y."/>
            <person name="Merkel A.Y."/>
            <person name="Messina E."/>
            <person name="Yakimov M."/>
        </authorList>
    </citation>
    <scope>NUCLEOTIDE SEQUENCE [LARGE SCALE GENOMIC DNA]</scope>
    <source>
        <strain evidence="2 3">Cl-TMA</strain>
    </source>
</reference>